<comment type="caution">
    <text evidence="1">The sequence shown here is derived from an EMBL/GenBank/DDBJ whole genome shotgun (WGS) entry which is preliminary data.</text>
</comment>
<dbReference type="Proteomes" id="UP001190700">
    <property type="component" value="Unassembled WGS sequence"/>
</dbReference>
<proteinExistence type="predicted"/>
<reference evidence="1 2" key="1">
    <citation type="journal article" date="2015" name="Genome Biol. Evol.">
        <title>Comparative Genomics of a Bacterivorous Green Alga Reveals Evolutionary Causalities and Consequences of Phago-Mixotrophic Mode of Nutrition.</title>
        <authorList>
            <person name="Burns J.A."/>
            <person name="Paasch A."/>
            <person name="Narechania A."/>
            <person name="Kim E."/>
        </authorList>
    </citation>
    <scope>NUCLEOTIDE SEQUENCE [LARGE SCALE GENOMIC DNA]</scope>
    <source>
        <strain evidence="1 2">PLY_AMNH</strain>
    </source>
</reference>
<protein>
    <submittedName>
        <fullName evidence="1">Uncharacterized protein</fullName>
    </submittedName>
</protein>
<accession>A0AAE0C4G4</accession>
<dbReference type="AlphaFoldDB" id="A0AAE0C4G4"/>
<evidence type="ECO:0000313" key="2">
    <source>
        <dbReference type="Proteomes" id="UP001190700"/>
    </source>
</evidence>
<keyword evidence="2" id="KW-1185">Reference proteome</keyword>
<organism evidence="1 2">
    <name type="scientific">Cymbomonas tetramitiformis</name>
    <dbReference type="NCBI Taxonomy" id="36881"/>
    <lineage>
        <taxon>Eukaryota</taxon>
        <taxon>Viridiplantae</taxon>
        <taxon>Chlorophyta</taxon>
        <taxon>Pyramimonadophyceae</taxon>
        <taxon>Pyramimonadales</taxon>
        <taxon>Pyramimonadaceae</taxon>
        <taxon>Cymbomonas</taxon>
    </lineage>
</organism>
<sequence length="236" mass="26566">MLQQLQPQHPPAYLLEDDVPLSHRPRTKMREDVFPLITSVVGQPVSLDAALAGSYAHRLRDYWSNLFQNHQFNMVMAKESRCTPALPTILATHNSWAFRAPRPDTVIRSGDVLEEGETREVNLDEKAIAMGYSADELRRTDGMDDEKLAEVLGLAMDRRAMELLFLVAEASATGLPVSTECQDAGDSSTHATPMEAMIRAKEWELEPLNLEEYRRRHHTLFVEIGGKPLSGRQRSS</sequence>
<name>A0AAE0C4G4_9CHLO</name>
<evidence type="ECO:0000313" key="1">
    <source>
        <dbReference type="EMBL" id="KAK3247649.1"/>
    </source>
</evidence>
<dbReference type="EMBL" id="LGRX02028776">
    <property type="protein sequence ID" value="KAK3247649.1"/>
    <property type="molecule type" value="Genomic_DNA"/>
</dbReference>
<gene>
    <name evidence="1" type="ORF">CYMTET_42858</name>
</gene>